<feature type="compositionally biased region" description="Basic and acidic residues" evidence="1">
    <location>
        <begin position="209"/>
        <end position="222"/>
    </location>
</feature>
<evidence type="ECO:0000313" key="3">
    <source>
        <dbReference type="EMBL" id="MDF0591014.1"/>
    </source>
</evidence>
<dbReference type="PANTHER" id="PTHR11106:SF27">
    <property type="entry name" value="MACRO DOMAIN-CONTAINING PROTEIN"/>
    <property type="match status" value="1"/>
</dbReference>
<dbReference type="SMART" id="SM00506">
    <property type="entry name" value="A1pp"/>
    <property type="match status" value="1"/>
</dbReference>
<sequence>MRISVIIGHPDPGSFNHAIAEVAMDALKENGHLVSYHDLYREEFDPILQGPEIPRGGAVDPAVESHCAEIAGADGIIIVHPNWWGQPPAILKGWVDRVMRPGVAYQFLEGDGGEGVPVGLLKARSALIFNTSNTPKEREIEAFGDPLDGLWKRCVFGLCGVSDVRRRTFSVVVTSTPEERRTWLAEVRDIVRTLYPPEVEGGAFGRSAAGKDPRPKGSKDKASGRIGVVLCDITEVEVDAIVNAANPTLLGGGGVDGAIHEVAGPRLLEECRTLGGCPTGEARITKGFGLPAKFVIHTVGPVWHGGGRGEDEILAKAYRSSLSLAAEKGIKTMAFPAISTGAYGFPVERAAGVAVGEIKRFLEEDGRVERVMIVCFSERARECYRNALEEMG</sequence>
<reference evidence="3 4" key="1">
    <citation type="submission" date="2023-03" db="EMBL/GenBank/DDBJ databases">
        <title>WGS of Methanotrichaceae archaeon Mx.</title>
        <authorList>
            <person name="Sorokin D.Y."/>
            <person name="Merkel A.Y."/>
        </authorList>
    </citation>
    <scope>NUCLEOTIDE SEQUENCE [LARGE SCALE GENOMIC DNA]</scope>
    <source>
        <strain evidence="3 4">Mx</strain>
    </source>
</reference>
<dbReference type="InterPro" id="IPR029039">
    <property type="entry name" value="Flavoprotein-like_sf"/>
</dbReference>
<dbReference type="Proteomes" id="UP001220010">
    <property type="component" value="Unassembled WGS sequence"/>
</dbReference>
<keyword evidence="4" id="KW-1185">Reference proteome</keyword>
<dbReference type="EMBL" id="JARFPK010000024">
    <property type="protein sequence ID" value="MDF0591014.1"/>
    <property type="molecule type" value="Genomic_DNA"/>
</dbReference>
<dbReference type="Gene3D" id="3.40.220.10">
    <property type="entry name" value="Leucine Aminopeptidase, subunit E, domain 1"/>
    <property type="match status" value="1"/>
</dbReference>
<evidence type="ECO:0000259" key="2">
    <source>
        <dbReference type="PROSITE" id="PS51154"/>
    </source>
</evidence>
<feature type="region of interest" description="Disordered" evidence="1">
    <location>
        <begin position="202"/>
        <end position="222"/>
    </location>
</feature>
<dbReference type="Pfam" id="PF02525">
    <property type="entry name" value="Flavodoxin_2"/>
    <property type="match status" value="1"/>
</dbReference>
<gene>
    <name evidence="3" type="ORF">P0O15_07515</name>
</gene>
<name>A0ABT5X8I8_9EURY</name>
<dbReference type="PANTHER" id="PTHR11106">
    <property type="entry name" value="GANGLIOSIDE INDUCED DIFFERENTIATION ASSOCIATED PROTEIN 2-RELATED"/>
    <property type="match status" value="1"/>
</dbReference>
<dbReference type="CDD" id="cd02908">
    <property type="entry name" value="Macro_OAADPr_deacetylase"/>
    <property type="match status" value="1"/>
</dbReference>
<protein>
    <submittedName>
        <fullName evidence="3">O-acetyl-ADP-ribose deacetylase</fullName>
    </submittedName>
</protein>
<dbReference type="Gene3D" id="3.40.50.360">
    <property type="match status" value="1"/>
</dbReference>
<dbReference type="SUPFAM" id="SSF52949">
    <property type="entry name" value="Macro domain-like"/>
    <property type="match status" value="1"/>
</dbReference>
<proteinExistence type="predicted"/>
<dbReference type="SUPFAM" id="SSF52218">
    <property type="entry name" value="Flavoproteins"/>
    <property type="match status" value="1"/>
</dbReference>
<organism evidence="3 4">
    <name type="scientific">Candidatus Methanocrinis natronophilus</name>
    <dbReference type="NCBI Taxonomy" id="3033396"/>
    <lineage>
        <taxon>Archaea</taxon>
        <taxon>Methanobacteriati</taxon>
        <taxon>Methanobacteriota</taxon>
        <taxon>Stenosarchaea group</taxon>
        <taxon>Methanomicrobia</taxon>
        <taxon>Methanotrichales</taxon>
        <taxon>Methanotrichaceae</taxon>
        <taxon>Methanocrinis</taxon>
    </lineage>
</organism>
<accession>A0ABT5X8I8</accession>
<dbReference type="Pfam" id="PF01661">
    <property type="entry name" value="Macro"/>
    <property type="match status" value="1"/>
</dbReference>
<comment type="caution">
    <text evidence="3">The sequence shown here is derived from an EMBL/GenBank/DDBJ whole genome shotgun (WGS) entry which is preliminary data.</text>
</comment>
<feature type="domain" description="Macro" evidence="2">
    <location>
        <begin position="213"/>
        <end position="392"/>
    </location>
</feature>
<dbReference type="InterPro" id="IPR002589">
    <property type="entry name" value="Macro_dom"/>
</dbReference>
<dbReference type="NCBIfam" id="NF001664">
    <property type="entry name" value="PRK00431.1-6"/>
    <property type="match status" value="1"/>
</dbReference>
<dbReference type="PROSITE" id="PS51154">
    <property type="entry name" value="MACRO"/>
    <property type="match status" value="1"/>
</dbReference>
<evidence type="ECO:0000256" key="1">
    <source>
        <dbReference type="SAM" id="MobiDB-lite"/>
    </source>
</evidence>
<evidence type="ECO:0000313" key="4">
    <source>
        <dbReference type="Proteomes" id="UP001220010"/>
    </source>
</evidence>
<dbReference type="InterPro" id="IPR003680">
    <property type="entry name" value="Flavodoxin_fold"/>
</dbReference>
<dbReference type="InterPro" id="IPR043472">
    <property type="entry name" value="Macro_dom-like"/>
</dbReference>